<dbReference type="AlphaFoldDB" id="A0AAX6GGX2"/>
<sequence length="559" mass="61144">MATPTSRTLSSSMERTDHWVFSQEVPTDLILQVWKNNFPVHKFMMVAKSGYIRRKMLESNPTRMDLSGIPGGEEALERAVKFCYGINFEITVYNVAALRCAAEHLEMTERVCDGNLARRTEEFLAQAALRLLPAAVVVLRACEGLGPVAEEVGIVQKCVDAISLKVCNETNFPTRSPADWWLSDVASLPPPFLLRILISMKTRGASAKTLSSIVTTFAVNALPDFLHPLNTALPFSDPPAHVRTRQLSLLDSVVSLLRGTATALPPSFLCCLLRAAIFLKSCAEIRGELERLIAADLDGATVADLLTVALDCSGERVADLDSVRRIVAGFVEKEGGGVFGGGTLCSAAVQKVARTVDAFVGEIATDEELGVSKFVGVAGALPKSARRFDDDLYRAIDIFLKAHPALDELEKEKVCSVMDPLRLSYEARLHASQNKRLPLQVVLHALYYDQLKIRSGAAEEPAPSLSAAASARGQASRDAVLMKENEALRSELTRMKMFLSDMEKEKKAGKKKTTFFSSVSKKLGKLNPFRQGSKDTLNMADEVGVDVVAKPRRRRFSIS</sequence>
<evidence type="ECO:0000256" key="2">
    <source>
        <dbReference type="ARBA" id="ARBA00022786"/>
    </source>
</evidence>
<comment type="caution">
    <text evidence="6">The sequence shown here is derived from an EMBL/GenBank/DDBJ whole genome shotgun (WGS) entry which is preliminary data.</text>
</comment>
<dbReference type="Gene3D" id="3.30.710.10">
    <property type="entry name" value="Potassium Channel Kv1.1, Chain A"/>
    <property type="match status" value="1"/>
</dbReference>
<evidence type="ECO:0000256" key="3">
    <source>
        <dbReference type="PROSITE-ProRule" id="PRU00982"/>
    </source>
</evidence>
<dbReference type="EMBL" id="JANAVB010019798">
    <property type="protein sequence ID" value="KAJ6828026.1"/>
    <property type="molecule type" value="Genomic_DNA"/>
</dbReference>
<dbReference type="SUPFAM" id="SSF54695">
    <property type="entry name" value="POZ domain"/>
    <property type="match status" value="1"/>
</dbReference>
<dbReference type="Proteomes" id="UP001140949">
    <property type="component" value="Unassembled WGS sequence"/>
</dbReference>
<comment type="similarity">
    <text evidence="3">Belongs to the NPH3 family.</text>
</comment>
<evidence type="ECO:0000256" key="1">
    <source>
        <dbReference type="ARBA" id="ARBA00004906"/>
    </source>
</evidence>
<accession>A0AAX6GGX2</accession>
<keyword evidence="7" id="KW-1185">Reference proteome</keyword>
<keyword evidence="2" id="KW-0833">Ubl conjugation pathway</keyword>
<dbReference type="InterPro" id="IPR043454">
    <property type="entry name" value="NPH3/RPT2-like"/>
</dbReference>
<dbReference type="PANTHER" id="PTHR32370">
    <property type="entry name" value="OS12G0117600 PROTEIN"/>
    <property type="match status" value="1"/>
</dbReference>
<dbReference type="PROSITE" id="PS51649">
    <property type="entry name" value="NPH3"/>
    <property type="match status" value="1"/>
</dbReference>
<organism evidence="6 7">
    <name type="scientific">Iris pallida</name>
    <name type="common">Sweet iris</name>
    <dbReference type="NCBI Taxonomy" id="29817"/>
    <lineage>
        <taxon>Eukaryota</taxon>
        <taxon>Viridiplantae</taxon>
        <taxon>Streptophyta</taxon>
        <taxon>Embryophyta</taxon>
        <taxon>Tracheophyta</taxon>
        <taxon>Spermatophyta</taxon>
        <taxon>Magnoliopsida</taxon>
        <taxon>Liliopsida</taxon>
        <taxon>Asparagales</taxon>
        <taxon>Iridaceae</taxon>
        <taxon>Iridoideae</taxon>
        <taxon>Irideae</taxon>
        <taxon>Iris</taxon>
    </lineage>
</organism>
<reference evidence="6" key="2">
    <citation type="submission" date="2023-04" db="EMBL/GenBank/DDBJ databases">
        <authorList>
            <person name="Bruccoleri R.E."/>
            <person name="Oakeley E.J."/>
            <person name="Faust A.-M."/>
            <person name="Dessus-Babus S."/>
            <person name="Altorfer M."/>
            <person name="Burckhardt D."/>
            <person name="Oertli M."/>
            <person name="Naumann U."/>
            <person name="Petersen F."/>
            <person name="Wong J."/>
        </authorList>
    </citation>
    <scope>NUCLEOTIDE SEQUENCE</scope>
    <source>
        <strain evidence="6">GSM-AAB239-AS_SAM_17_03QT</strain>
        <tissue evidence="6">Leaf</tissue>
    </source>
</reference>
<evidence type="ECO:0000313" key="6">
    <source>
        <dbReference type="EMBL" id="KAJ6828026.1"/>
    </source>
</evidence>
<dbReference type="Pfam" id="PF00651">
    <property type="entry name" value="BTB"/>
    <property type="match status" value="1"/>
</dbReference>
<evidence type="ECO:0000259" key="5">
    <source>
        <dbReference type="PROSITE" id="PS51649"/>
    </source>
</evidence>
<proteinExistence type="inferred from homology"/>
<dbReference type="InterPro" id="IPR000210">
    <property type="entry name" value="BTB/POZ_dom"/>
</dbReference>
<dbReference type="PROSITE" id="PS50097">
    <property type="entry name" value="BTB"/>
    <property type="match status" value="1"/>
</dbReference>
<evidence type="ECO:0000259" key="4">
    <source>
        <dbReference type="PROSITE" id="PS50097"/>
    </source>
</evidence>
<feature type="domain" description="NPH3" evidence="5">
    <location>
        <begin position="179"/>
        <end position="452"/>
    </location>
</feature>
<dbReference type="Pfam" id="PF03000">
    <property type="entry name" value="NPH3"/>
    <property type="match status" value="1"/>
</dbReference>
<gene>
    <name evidence="6" type="ORF">M6B38_364650</name>
</gene>
<name>A0AAX6GGX2_IRIPA</name>
<comment type="pathway">
    <text evidence="1">Protein modification; protein ubiquitination.</text>
</comment>
<reference evidence="6" key="1">
    <citation type="journal article" date="2023" name="GigaByte">
        <title>Genome assembly of the bearded iris, Iris pallida Lam.</title>
        <authorList>
            <person name="Bruccoleri R.E."/>
            <person name="Oakeley E.J."/>
            <person name="Faust A.M.E."/>
            <person name="Altorfer M."/>
            <person name="Dessus-Babus S."/>
            <person name="Burckhardt D."/>
            <person name="Oertli M."/>
            <person name="Naumann U."/>
            <person name="Petersen F."/>
            <person name="Wong J."/>
        </authorList>
    </citation>
    <scope>NUCLEOTIDE SEQUENCE</scope>
    <source>
        <strain evidence="6">GSM-AAB239-AS_SAM_17_03QT</strain>
    </source>
</reference>
<evidence type="ECO:0000313" key="7">
    <source>
        <dbReference type="Proteomes" id="UP001140949"/>
    </source>
</evidence>
<dbReference type="InterPro" id="IPR011333">
    <property type="entry name" value="SKP1/BTB/POZ_sf"/>
</dbReference>
<dbReference type="InterPro" id="IPR027356">
    <property type="entry name" value="NPH3_dom"/>
</dbReference>
<protein>
    <submittedName>
        <fullName evidence="6">Root phototropism protein 2</fullName>
    </submittedName>
</protein>
<feature type="domain" description="BTB" evidence="4">
    <location>
        <begin position="27"/>
        <end position="92"/>
    </location>
</feature>